<dbReference type="KEGG" id="cput:CONPUDRAFT_114525"/>
<keyword evidence="7" id="KW-0539">Nucleus</keyword>
<evidence type="ECO:0000259" key="9">
    <source>
        <dbReference type="PROSITE" id="PS50073"/>
    </source>
</evidence>
<dbReference type="PANTHER" id="PTHR28088">
    <property type="entry name" value="TRANSCRIPTIONAL ACTIVATOR HAA1-RELATED"/>
    <property type="match status" value="1"/>
</dbReference>
<evidence type="ECO:0000256" key="8">
    <source>
        <dbReference type="SAM" id="MobiDB-lite"/>
    </source>
</evidence>
<dbReference type="Gene3D" id="3.90.430.10">
    <property type="entry name" value="Copper fist DNA-binding domain"/>
    <property type="match status" value="1"/>
</dbReference>
<keyword evidence="11" id="KW-1185">Reference proteome</keyword>
<dbReference type="PRINTS" id="PR00617">
    <property type="entry name" value="COPPERFIST"/>
</dbReference>
<dbReference type="Proteomes" id="UP000053558">
    <property type="component" value="Unassembled WGS sequence"/>
</dbReference>
<dbReference type="FunFam" id="3.90.430.10:FF:000001">
    <property type="entry name" value="Copper fist DNA-binding protein"/>
    <property type="match status" value="1"/>
</dbReference>
<evidence type="ECO:0000256" key="6">
    <source>
        <dbReference type="ARBA" id="ARBA00023163"/>
    </source>
</evidence>
<dbReference type="RefSeq" id="XP_007763178.1">
    <property type="nucleotide sequence ID" value="XM_007764988.1"/>
</dbReference>
<dbReference type="EMBL" id="JH711573">
    <property type="protein sequence ID" value="EIW86339.1"/>
    <property type="molecule type" value="Genomic_DNA"/>
</dbReference>
<dbReference type="SMART" id="SM01090">
    <property type="entry name" value="Copper-fist"/>
    <property type="match status" value="1"/>
</dbReference>
<proteinExistence type="predicted"/>
<dbReference type="SUPFAM" id="SSF57879">
    <property type="entry name" value="Zinc domain conserved in yeast copper-regulated transcription factors"/>
    <property type="match status" value="1"/>
</dbReference>
<keyword evidence="2" id="KW-0479">Metal-binding</keyword>
<dbReference type="GO" id="GO:0005507">
    <property type="term" value="F:copper ion binding"/>
    <property type="evidence" value="ECO:0007669"/>
    <property type="project" value="InterPro"/>
</dbReference>
<dbReference type="GeneID" id="19199085"/>
<dbReference type="SMART" id="SM00412">
    <property type="entry name" value="Cu_FIST"/>
    <property type="match status" value="1"/>
</dbReference>
<dbReference type="InterPro" id="IPR036395">
    <property type="entry name" value="Cu_fist_DNA-bd_dom_sf"/>
</dbReference>
<comment type="subcellular location">
    <subcellularLocation>
        <location evidence="1">Nucleus</location>
    </subcellularLocation>
</comment>
<keyword evidence="5" id="KW-0805">Transcription regulation</keyword>
<dbReference type="PANTHER" id="PTHR28088:SF5">
    <property type="entry name" value="TRANSCRIPTIONAL ACTIVATOR HAA1-RELATED"/>
    <property type="match status" value="1"/>
</dbReference>
<dbReference type="InterPro" id="IPR051763">
    <property type="entry name" value="Copper_Homeo_Regul"/>
</dbReference>
<evidence type="ECO:0000256" key="7">
    <source>
        <dbReference type="ARBA" id="ARBA00023242"/>
    </source>
</evidence>
<accession>A0A5M3N4J0</accession>
<dbReference type="OrthoDB" id="5600085at2759"/>
<dbReference type="PROSITE" id="PS50073">
    <property type="entry name" value="COPPER_FIST_2"/>
    <property type="match status" value="1"/>
</dbReference>
<evidence type="ECO:0000256" key="4">
    <source>
        <dbReference type="ARBA" id="ARBA00023008"/>
    </source>
</evidence>
<dbReference type="GO" id="GO:0000981">
    <property type="term" value="F:DNA-binding transcription factor activity, RNA polymerase II-specific"/>
    <property type="evidence" value="ECO:0007669"/>
    <property type="project" value="TreeGrafter"/>
</dbReference>
<name>A0A5M3N4J0_CONPW</name>
<dbReference type="GO" id="GO:0000978">
    <property type="term" value="F:RNA polymerase II cis-regulatory region sequence-specific DNA binding"/>
    <property type="evidence" value="ECO:0007669"/>
    <property type="project" value="TreeGrafter"/>
</dbReference>
<dbReference type="InterPro" id="IPR001083">
    <property type="entry name" value="Cu_fist_DNA-bd_dom"/>
</dbReference>
<sequence>MVYVNDKKFACESCIKGHRSSSCQHNERPLFEVKKKGRPVSQCDRCRQLRQSKRMHSRCSCNDRPQEVDKVPIPTMSRSDKKPKRFMPSIPTLPNGLSDVIAGPSNASSQSRQSVDRLLNPCNCSCTRECRCGVSVANSAMSSMESVPSTRSGGLAALAHAAALQYQADQANPFLDPGPTSPQPKSDGKRSCCQRNQPSRSPPPTIDLPPIHTAQTFLGSPNARIPEFASIPPLSAITSIAGSGCTCGFDCACPGCVEHRGEQHASRDHKDCKDGCGYCIDPSEGVELPAGLDGQAFTGGSVTRVSPAGKSMIDQFLARAAALPSPPASRKMSMNMDPMNVMVYPSSVFTGNDDRHGAAYGLVRIPRLECCSGNCGCPEGRCGCREECGGCCSSGHAHGSPSTPMMS</sequence>
<protein>
    <recommendedName>
        <fullName evidence="9">Copper-fist domain-containing protein</fullName>
    </recommendedName>
</protein>
<dbReference type="OMA" id="QKFACES"/>
<keyword evidence="6" id="KW-0804">Transcription</keyword>
<dbReference type="AlphaFoldDB" id="A0A5M3N4J0"/>
<dbReference type="GO" id="GO:0006878">
    <property type="term" value="P:intracellular copper ion homeostasis"/>
    <property type="evidence" value="ECO:0007669"/>
    <property type="project" value="TreeGrafter"/>
</dbReference>
<evidence type="ECO:0000256" key="3">
    <source>
        <dbReference type="ARBA" id="ARBA00022833"/>
    </source>
</evidence>
<feature type="region of interest" description="Disordered" evidence="8">
    <location>
        <begin position="171"/>
        <end position="210"/>
    </location>
</feature>
<dbReference type="Pfam" id="PF00649">
    <property type="entry name" value="Copper-fist"/>
    <property type="match status" value="1"/>
</dbReference>
<evidence type="ECO:0000313" key="11">
    <source>
        <dbReference type="Proteomes" id="UP000053558"/>
    </source>
</evidence>
<dbReference type="GO" id="GO:0005634">
    <property type="term" value="C:nucleus"/>
    <property type="evidence" value="ECO:0007669"/>
    <property type="project" value="UniProtKB-SubCell"/>
</dbReference>
<feature type="domain" description="Copper-fist" evidence="9">
    <location>
        <begin position="1"/>
        <end position="40"/>
    </location>
</feature>
<evidence type="ECO:0000256" key="2">
    <source>
        <dbReference type="ARBA" id="ARBA00022723"/>
    </source>
</evidence>
<keyword evidence="4" id="KW-0186">Copper</keyword>
<dbReference type="GO" id="GO:0006879">
    <property type="term" value="P:intracellular iron ion homeostasis"/>
    <property type="evidence" value="ECO:0007669"/>
    <property type="project" value="TreeGrafter"/>
</dbReference>
<evidence type="ECO:0000256" key="5">
    <source>
        <dbReference type="ARBA" id="ARBA00023015"/>
    </source>
</evidence>
<evidence type="ECO:0000313" key="10">
    <source>
        <dbReference type="EMBL" id="EIW86339.1"/>
    </source>
</evidence>
<reference evidence="11" key="1">
    <citation type="journal article" date="2012" name="Science">
        <title>The Paleozoic origin of enzymatic lignin decomposition reconstructed from 31 fungal genomes.</title>
        <authorList>
            <person name="Floudas D."/>
            <person name="Binder M."/>
            <person name="Riley R."/>
            <person name="Barry K."/>
            <person name="Blanchette R.A."/>
            <person name="Henrissat B."/>
            <person name="Martinez A.T."/>
            <person name="Otillar R."/>
            <person name="Spatafora J.W."/>
            <person name="Yadav J.S."/>
            <person name="Aerts A."/>
            <person name="Benoit I."/>
            <person name="Boyd A."/>
            <person name="Carlson A."/>
            <person name="Copeland A."/>
            <person name="Coutinho P.M."/>
            <person name="de Vries R.P."/>
            <person name="Ferreira P."/>
            <person name="Findley K."/>
            <person name="Foster B."/>
            <person name="Gaskell J."/>
            <person name="Glotzer D."/>
            <person name="Gorecki P."/>
            <person name="Heitman J."/>
            <person name="Hesse C."/>
            <person name="Hori C."/>
            <person name="Igarashi K."/>
            <person name="Jurgens J.A."/>
            <person name="Kallen N."/>
            <person name="Kersten P."/>
            <person name="Kohler A."/>
            <person name="Kuees U."/>
            <person name="Kumar T.K.A."/>
            <person name="Kuo A."/>
            <person name="LaButti K."/>
            <person name="Larrondo L.F."/>
            <person name="Lindquist E."/>
            <person name="Ling A."/>
            <person name="Lombard V."/>
            <person name="Lucas S."/>
            <person name="Lundell T."/>
            <person name="Martin R."/>
            <person name="McLaughlin D.J."/>
            <person name="Morgenstern I."/>
            <person name="Morin E."/>
            <person name="Murat C."/>
            <person name="Nagy L.G."/>
            <person name="Nolan M."/>
            <person name="Ohm R.A."/>
            <person name="Patyshakuliyeva A."/>
            <person name="Rokas A."/>
            <person name="Ruiz-Duenas F.J."/>
            <person name="Sabat G."/>
            <person name="Salamov A."/>
            <person name="Samejima M."/>
            <person name="Schmutz J."/>
            <person name="Slot J.C."/>
            <person name="St John F."/>
            <person name="Stenlid J."/>
            <person name="Sun H."/>
            <person name="Sun S."/>
            <person name="Syed K."/>
            <person name="Tsang A."/>
            <person name="Wiebenga A."/>
            <person name="Young D."/>
            <person name="Pisabarro A."/>
            <person name="Eastwood D.C."/>
            <person name="Martin F."/>
            <person name="Cullen D."/>
            <person name="Grigoriev I.V."/>
            <person name="Hibbett D.S."/>
        </authorList>
    </citation>
    <scope>NUCLEOTIDE SEQUENCE [LARGE SCALE GENOMIC DNA]</scope>
    <source>
        <strain evidence="11">RWD-64-598 SS2</strain>
    </source>
</reference>
<evidence type="ECO:0000256" key="1">
    <source>
        <dbReference type="ARBA" id="ARBA00004123"/>
    </source>
</evidence>
<organism evidence="10 11">
    <name type="scientific">Coniophora puteana (strain RWD-64-598)</name>
    <name type="common">Brown rot fungus</name>
    <dbReference type="NCBI Taxonomy" id="741705"/>
    <lineage>
        <taxon>Eukaryota</taxon>
        <taxon>Fungi</taxon>
        <taxon>Dikarya</taxon>
        <taxon>Basidiomycota</taxon>
        <taxon>Agaricomycotina</taxon>
        <taxon>Agaricomycetes</taxon>
        <taxon>Agaricomycetidae</taxon>
        <taxon>Boletales</taxon>
        <taxon>Coniophorineae</taxon>
        <taxon>Coniophoraceae</taxon>
        <taxon>Coniophora</taxon>
    </lineage>
</organism>
<gene>
    <name evidence="10" type="ORF">CONPUDRAFT_114525</name>
</gene>
<keyword evidence="3" id="KW-0862">Zinc</keyword>
<comment type="caution">
    <text evidence="10">The sequence shown here is derived from an EMBL/GenBank/DDBJ whole genome shotgun (WGS) entry which is preliminary data.</text>
</comment>
<dbReference type="GO" id="GO:0045944">
    <property type="term" value="P:positive regulation of transcription by RNA polymerase II"/>
    <property type="evidence" value="ECO:0007669"/>
    <property type="project" value="TreeGrafter"/>
</dbReference>